<dbReference type="AlphaFoldDB" id="A0A1I2HPQ0"/>
<dbReference type="InterPro" id="IPR008319">
    <property type="entry name" value="GyrI-like_CCH_Lin2189-like"/>
</dbReference>
<feature type="domain" description="GyrI-like small molecule binding" evidence="1">
    <location>
        <begin position="19"/>
        <end position="202"/>
    </location>
</feature>
<accession>A0A1I2HPQ0</accession>
<evidence type="ECO:0000313" key="2">
    <source>
        <dbReference type="EMBL" id="SFF31498.1"/>
    </source>
</evidence>
<dbReference type="InterPro" id="IPR011256">
    <property type="entry name" value="Reg_factor_effector_dom_sf"/>
</dbReference>
<proteinExistence type="predicted"/>
<dbReference type="OrthoDB" id="4772335at2"/>
<dbReference type="EMBL" id="FOMT01000008">
    <property type="protein sequence ID" value="SFF31498.1"/>
    <property type="molecule type" value="Genomic_DNA"/>
</dbReference>
<sequence>MKYEWKKNDKQLYLPKNVPSVIDVPAVNYFMLSGKGNPNQADFEEAIGVLYSLSYTVKMMPKKGITPEGYFDYSVFPLEGIWDLEEEARHAAVLDKDKLIYTIMIRQPDFVTEALALEVIETVSKKKPHPLLGKVTFGQLEEGLCVQMMHHGPYDDEPESFAKMEQYCDEHHLKRISKLHKEIYISDARKTKPEKLKTVLRFKVEDAI</sequence>
<keyword evidence="3" id="KW-1185">Reference proteome</keyword>
<dbReference type="Proteomes" id="UP000198855">
    <property type="component" value="Unassembled WGS sequence"/>
</dbReference>
<evidence type="ECO:0000259" key="1">
    <source>
        <dbReference type="Pfam" id="PF06445"/>
    </source>
</evidence>
<dbReference type="Pfam" id="PF06445">
    <property type="entry name" value="GyrI-like"/>
    <property type="match status" value="1"/>
</dbReference>
<dbReference type="SUPFAM" id="SSF55136">
    <property type="entry name" value="Probable bacterial effector-binding domain"/>
    <property type="match status" value="1"/>
</dbReference>
<dbReference type="STRING" id="1045775.SAMN05216378_5919"/>
<dbReference type="Gene3D" id="3.20.80.10">
    <property type="entry name" value="Regulatory factor, effector binding domain"/>
    <property type="match status" value="1"/>
</dbReference>
<organism evidence="2 3">
    <name type="scientific">Paenibacillus catalpae</name>
    <dbReference type="NCBI Taxonomy" id="1045775"/>
    <lineage>
        <taxon>Bacteria</taxon>
        <taxon>Bacillati</taxon>
        <taxon>Bacillota</taxon>
        <taxon>Bacilli</taxon>
        <taxon>Bacillales</taxon>
        <taxon>Paenibacillaceae</taxon>
        <taxon>Paenibacillus</taxon>
    </lineage>
</organism>
<dbReference type="RefSeq" id="WP_091190543.1">
    <property type="nucleotide sequence ID" value="NZ_FOMT01000008.1"/>
</dbReference>
<name>A0A1I2HPQ0_9BACL</name>
<protein>
    <recommendedName>
        <fullName evidence="1">GyrI-like small molecule binding domain-containing protein</fullName>
    </recommendedName>
</protein>
<evidence type="ECO:0000313" key="3">
    <source>
        <dbReference type="Proteomes" id="UP000198855"/>
    </source>
</evidence>
<dbReference type="PIRSF" id="PIRSF031644">
    <property type="entry name" value="UCP031644"/>
    <property type="match status" value="1"/>
</dbReference>
<reference evidence="3" key="1">
    <citation type="submission" date="2016-10" db="EMBL/GenBank/DDBJ databases">
        <authorList>
            <person name="Varghese N."/>
            <person name="Submissions S."/>
        </authorList>
    </citation>
    <scope>NUCLEOTIDE SEQUENCE [LARGE SCALE GENOMIC DNA]</scope>
    <source>
        <strain evidence="3">CGMCC 1.10784</strain>
    </source>
</reference>
<gene>
    <name evidence="2" type="ORF">SAMN05216378_5919</name>
</gene>
<dbReference type="InterPro" id="IPR029442">
    <property type="entry name" value="GyrI-like"/>
</dbReference>